<dbReference type="Proteomes" id="UP001597546">
    <property type="component" value="Unassembled WGS sequence"/>
</dbReference>
<dbReference type="RefSeq" id="WP_379040285.1">
    <property type="nucleotide sequence ID" value="NZ_JBHSKW010000001.1"/>
</dbReference>
<sequence length="533" mass="59896">MKYNLHAIATALGFFKQKAEGLRLKAVGQLSKKQLTWGLPQPALHKADALGLAMTVGGEGVRVNRSNSVDNSIAKSNNHSLTEKSALFYAVVMQELKHWLCSVKRSGGSLLLSSYRESNSLRGNERGDISLQKNFQFKNNRKSSQKQLTQGLSQPASHKADASGFTMTGWGEGVQINRSSPVSKKVFKSNNHSLTENFALTWGFLRKLWKTYQEKKKHREEVQRRLLRRRALKRASTPCLPDRQALSLTKREEESSKFKAESSKCRVESERFKAVGSGRFSVALLFLVMLSFGGYGQVKSLQVGDQLPKSVIETKNQAHLMLFISSGCKNFRAVLKDLDSLGKGAKLPVIAITTEKAEEMDPKVRDAYEGKTGVSWLMGDTYWNELFPHTIAPHLVWIDEKGKVVAISHAEGIDQQLLLDFKTGDIPTVAPKQDILDFEVAEKQLLEKYPRPKSYYSLVSSYLPGVNSINKAIRDSIAGTIHTSIVNFPLFNLYLMAFNRSFVYIPNRVVLEVKDKGNYIEQQSNLGKLDWYR</sequence>
<organism evidence="2 3">
    <name type="scientific">Pedobacter alpinus</name>
    <dbReference type="NCBI Taxonomy" id="1590643"/>
    <lineage>
        <taxon>Bacteria</taxon>
        <taxon>Pseudomonadati</taxon>
        <taxon>Bacteroidota</taxon>
        <taxon>Sphingobacteriia</taxon>
        <taxon>Sphingobacteriales</taxon>
        <taxon>Sphingobacteriaceae</taxon>
        <taxon>Pedobacter</taxon>
    </lineage>
</organism>
<feature type="compositionally biased region" description="Polar residues" evidence="1">
    <location>
        <begin position="145"/>
        <end position="156"/>
    </location>
</feature>
<evidence type="ECO:0000313" key="3">
    <source>
        <dbReference type="Proteomes" id="UP001597546"/>
    </source>
</evidence>
<evidence type="ECO:0000256" key="1">
    <source>
        <dbReference type="SAM" id="MobiDB-lite"/>
    </source>
</evidence>
<keyword evidence="3" id="KW-1185">Reference proteome</keyword>
<dbReference type="Gene3D" id="3.40.30.10">
    <property type="entry name" value="Glutaredoxin"/>
    <property type="match status" value="1"/>
</dbReference>
<gene>
    <name evidence="2" type="ORF">ACFSSE_12045</name>
</gene>
<accession>A0ABW5TT16</accession>
<name>A0ABW5TT16_9SPHI</name>
<comment type="caution">
    <text evidence="2">The sequence shown here is derived from an EMBL/GenBank/DDBJ whole genome shotgun (WGS) entry which is preliminary data.</text>
</comment>
<protein>
    <submittedName>
        <fullName evidence="2">Uncharacterized protein</fullName>
    </submittedName>
</protein>
<feature type="region of interest" description="Disordered" evidence="1">
    <location>
        <begin position="140"/>
        <end position="161"/>
    </location>
</feature>
<evidence type="ECO:0000313" key="2">
    <source>
        <dbReference type="EMBL" id="MFD2732432.1"/>
    </source>
</evidence>
<proteinExistence type="predicted"/>
<dbReference type="EMBL" id="JBHULV010000044">
    <property type="protein sequence ID" value="MFD2732432.1"/>
    <property type="molecule type" value="Genomic_DNA"/>
</dbReference>
<reference evidence="3" key="1">
    <citation type="journal article" date="2019" name="Int. J. Syst. Evol. Microbiol.">
        <title>The Global Catalogue of Microorganisms (GCM) 10K type strain sequencing project: providing services to taxonomists for standard genome sequencing and annotation.</title>
        <authorList>
            <consortium name="The Broad Institute Genomics Platform"/>
            <consortium name="The Broad Institute Genome Sequencing Center for Infectious Disease"/>
            <person name="Wu L."/>
            <person name="Ma J."/>
        </authorList>
    </citation>
    <scope>NUCLEOTIDE SEQUENCE [LARGE SCALE GENOMIC DNA]</scope>
    <source>
        <strain evidence="3">KCTC 42456</strain>
    </source>
</reference>